<dbReference type="InterPro" id="IPR010793">
    <property type="entry name" value="Ribosomal_mL37/mL65"/>
</dbReference>
<dbReference type="GO" id="GO:0006412">
    <property type="term" value="P:translation"/>
    <property type="evidence" value="ECO:0007669"/>
    <property type="project" value="InterPro"/>
</dbReference>
<evidence type="ECO:0000313" key="5">
    <source>
        <dbReference type="EMBL" id="VEL35926.1"/>
    </source>
</evidence>
<name>A0A448XG10_9PLAT</name>
<proteinExistence type="predicted"/>
<dbReference type="PANTHER" id="PTHR13014:SF3">
    <property type="entry name" value="LARGE RIBOSOMAL SUBUNIT PROTEIN ML65"/>
    <property type="match status" value="1"/>
</dbReference>
<accession>A0A448XG10</accession>
<dbReference type="InterPro" id="IPR039982">
    <property type="entry name" value="Ribosomal_mL65"/>
</dbReference>
<organism evidence="5 6">
    <name type="scientific">Protopolystoma xenopodis</name>
    <dbReference type="NCBI Taxonomy" id="117903"/>
    <lineage>
        <taxon>Eukaryota</taxon>
        <taxon>Metazoa</taxon>
        <taxon>Spiralia</taxon>
        <taxon>Lophotrochozoa</taxon>
        <taxon>Platyhelminthes</taxon>
        <taxon>Monogenea</taxon>
        <taxon>Polyopisthocotylea</taxon>
        <taxon>Polystomatidea</taxon>
        <taxon>Polystomatidae</taxon>
        <taxon>Protopolystoma</taxon>
    </lineage>
</organism>
<keyword evidence="6" id="KW-1185">Reference proteome</keyword>
<protein>
    <submittedName>
        <fullName evidence="5">Uncharacterized protein</fullName>
    </submittedName>
</protein>
<evidence type="ECO:0000256" key="3">
    <source>
        <dbReference type="ARBA" id="ARBA00023128"/>
    </source>
</evidence>
<evidence type="ECO:0000256" key="4">
    <source>
        <dbReference type="ARBA" id="ARBA00023274"/>
    </source>
</evidence>
<reference evidence="5" key="1">
    <citation type="submission" date="2018-11" db="EMBL/GenBank/DDBJ databases">
        <authorList>
            <consortium name="Pathogen Informatics"/>
        </authorList>
    </citation>
    <scope>NUCLEOTIDE SEQUENCE</scope>
</reference>
<evidence type="ECO:0000256" key="1">
    <source>
        <dbReference type="ARBA" id="ARBA00004173"/>
    </source>
</evidence>
<gene>
    <name evidence="5" type="ORF">PXEA_LOCUS29366</name>
</gene>
<evidence type="ECO:0000313" key="6">
    <source>
        <dbReference type="Proteomes" id="UP000784294"/>
    </source>
</evidence>
<comment type="subcellular location">
    <subcellularLocation>
        <location evidence="1">Mitochondrion</location>
    </subcellularLocation>
</comment>
<dbReference type="EMBL" id="CAAALY010251017">
    <property type="protein sequence ID" value="VEL35926.1"/>
    <property type="molecule type" value="Genomic_DNA"/>
</dbReference>
<dbReference type="OrthoDB" id="6041973at2759"/>
<dbReference type="AlphaFoldDB" id="A0A448XG10"/>
<dbReference type="GO" id="GO:0003735">
    <property type="term" value="F:structural constituent of ribosome"/>
    <property type="evidence" value="ECO:0007669"/>
    <property type="project" value="InterPro"/>
</dbReference>
<keyword evidence="2" id="KW-0689">Ribosomal protein</keyword>
<keyword evidence="4" id="KW-0687">Ribonucleoprotein</keyword>
<dbReference type="GO" id="GO:0005762">
    <property type="term" value="C:mitochondrial large ribosomal subunit"/>
    <property type="evidence" value="ECO:0007669"/>
    <property type="project" value="TreeGrafter"/>
</dbReference>
<dbReference type="Proteomes" id="UP000784294">
    <property type="component" value="Unassembled WGS sequence"/>
</dbReference>
<keyword evidence="3" id="KW-0496">Mitochondrion</keyword>
<dbReference type="Pfam" id="PF07147">
    <property type="entry name" value="PDCD9"/>
    <property type="match status" value="1"/>
</dbReference>
<comment type="caution">
    <text evidence="5">The sequence shown here is derived from an EMBL/GenBank/DDBJ whole genome shotgun (WGS) entry which is preliminary data.</text>
</comment>
<sequence length="360" mass="41463">MLTCSDGVRNMMDDSLARFYRNRLRPSTSFVSFRIIHSTSALSKQPPWDRLKYRRKFLPPYHSPPKIEDSYFSKEQYLSLEPPLAPGKWGSTPEQIKKDSFRKGEILQAIPSTFWKLQELYHLEQNLWFQKLDLPMHIPEALSFTQFITRTKLVDGLPKSNDIENKDEILNLVICSIKDMLKLETTTYNRRHISSLNADNSGIEARSRNRRRFISNLLETACSTIASALPDSTLSTRPIQTDEKCLVETFFKKAGYTKLGNEADDLYESIFPEINETVKDSDGFVRYRLRGELAWALRTCDPLLPFVTMTDSACFEGPVPVHDYAPEMYDLLPVDCFSFSSMPFCRNHFSSEFARSVAGE</sequence>
<dbReference type="PANTHER" id="PTHR13014">
    <property type="entry name" value="MITOCHONDRIAL 28S RIBOSOMAL PROTEIN S30/P52 PRO-APOTOTIC PROTEIN"/>
    <property type="match status" value="1"/>
</dbReference>
<evidence type="ECO:0000256" key="2">
    <source>
        <dbReference type="ARBA" id="ARBA00022980"/>
    </source>
</evidence>